<gene>
    <name evidence="3" type="ORF">Esi_0408_0016</name>
</gene>
<protein>
    <submittedName>
        <fullName evidence="3">Uncharacterized protein</fullName>
    </submittedName>
</protein>
<feature type="compositionally biased region" description="Basic and acidic residues" evidence="1">
    <location>
        <begin position="215"/>
        <end position="225"/>
    </location>
</feature>
<feature type="signal peptide" evidence="2">
    <location>
        <begin position="1"/>
        <end position="24"/>
    </location>
</feature>
<proteinExistence type="predicted"/>
<sequence>MKLAGSYCFLLALCVFLADHFSFAQPTGGRVPSAPRYGLARFAEEDVKDTGVGHVHPIPEDEHQVEEELVEVLETDELTTVVGDIELGDLLCDSLEDASDSSLLRFTISSTETVIAERTSYSSIDGSILPDGNTRKTFLLKLVSRNSDGSTSIVTSVPCSAGSSSEICMVELEKFFYDESDAVDTAQSSSSSSTSNYQGSRMLKERRVSTTYTKEGSHRSQDIPSDRSLQGTTVVCSLTREPSVDQEESK</sequence>
<dbReference type="InParanoid" id="D8LMP1"/>
<feature type="region of interest" description="Disordered" evidence="1">
    <location>
        <begin position="185"/>
        <end position="250"/>
    </location>
</feature>
<evidence type="ECO:0000313" key="3">
    <source>
        <dbReference type="EMBL" id="CBN76217.1"/>
    </source>
</evidence>
<keyword evidence="2" id="KW-0732">Signal</keyword>
<feature type="compositionally biased region" description="Polar residues" evidence="1">
    <location>
        <begin position="227"/>
        <end position="236"/>
    </location>
</feature>
<evidence type="ECO:0000256" key="1">
    <source>
        <dbReference type="SAM" id="MobiDB-lite"/>
    </source>
</evidence>
<evidence type="ECO:0000313" key="4">
    <source>
        <dbReference type="Proteomes" id="UP000002630"/>
    </source>
</evidence>
<reference evidence="3 4" key="1">
    <citation type="journal article" date="2010" name="Nature">
        <title>The Ectocarpus genome and the independent evolution of multicellularity in brown algae.</title>
        <authorList>
            <person name="Cock J.M."/>
            <person name="Sterck L."/>
            <person name="Rouze P."/>
            <person name="Scornet D."/>
            <person name="Allen A.E."/>
            <person name="Amoutzias G."/>
            <person name="Anthouard V."/>
            <person name="Artiguenave F."/>
            <person name="Aury J.M."/>
            <person name="Badger J.H."/>
            <person name="Beszteri B."/>
            <person name="Billiau K."/>
            <person name="Bonnet E."/>
            <person name="Bothwell J.H."/>
            <person name="Bowler C."/>
            <person name="Boyen C."/>
            <person name="Brownlee C."/>
            <person name="Carrano C.J."/>
            <person name="Charrier B."/>
            <person name="Cho G.Y."/>
            <person name="Coelho S.M."/>
            <person name="Collen J."/>
            <person name="Corre E."/>
            <person name="Da Silva C."/>
            <person name="Delage L."/>
            <person name="Delaroque N."/>
            <person name="Dittami S.M."/>
            <person name="Doulbeau S."/>
            <person name="Elias M."/>
            <person name="Farnham G."/>
            <person name="Gachon C.M."/>
            <person name="Gschloessl B."/>
            <person name="Heesch S."/>
            <person name="Jabbari K."/>
            <person name="Jubin C."/>
            <person name="Kawai H."/>
            <person name="Kimura K."/>
            <person name="Kloareg B."/>
            <person name="Kupper F.C."/>
            <person name="Lang D."/>
            <person name="Le Bail A."/>
            <person name="Leblanc C."/>
            <person name="Lerouge P."/>
            <person name="Lohr M."/>
            <person name="Lopez P.J."/>
            <person name="Martens C."/>
            <person name="Maumus F."/>
            <person name="Michel G."/>
            <person name="Miranda-Saavedra D."/>
            <person name="Morales J."/>
            <person name="Moreau H."/>
            <person name="Motomura T."/>
            <person name="Nagasato C."/>
            <person name="Napoli C.A."/>
            <person name="Nelson D.R."/>
            <person name="Nyvall-Collen P."/>
            <person name="Peters A.F."/>
            <person name="Pommier C."/>
            <person name="Potin P."/>
            <person name="Poulain J."/>
            <person name="Quesneville H."/>
            <person name="Read B."/>
            <person name="Rensing S.A."/>
            <person name="Ritter A."/>
            <person name="Rousvoal S."/>
            <person name="Samanta M."/>
            <person name="Samson G."/>
            <person name="Schroeder D.C."/>
            <person name="Segurens B."/>
            <person name="Strittmatter M."/>
            <person name="Tonon T."/>
            <person name="Tregear J.W."/>
            <person name="Valentin K."/>
            <person name="von Dassow P."/>
            <person name="Yamagishi T."/>
            <person name="Van de Peer Y."/>
            <person name="Wincker P."/>
        </authorList>
    </citation>
    <scope>NUCLEOTIDE SEQUENCE [LARGE SCALE GENOMIC DNA]</scope>
    <source>
        <strain evidence="4">Ec32 / CCAP1310/4</strain>
    </source>
</reference>
<name>D8LMP1_ECTSI</name>
<organism evidence="3 4">
    <name type="scientific">Ectocarpus siliculosus</name>
    <name type="common">Brown alga</name>
    <name type="synonym">Conferva siliculosa</name>
    <dbReference type="NCBI Taxonomy" id="2880"/>
    <lineage>
        <taxon>Eukaryota</taxon>
        <taxon>Sar</taxon>
        <taxon>Stramenopiles</taxon>
        <taxon>Ochrophyta</taxon>
        <taxon>PX clade</taxon>
        <taxon>Phaeophyceae</taxon>
        <taxon>Ectocarpales</taxon>
        <taxon>Ectocarpaceae</taxon>
        <taxon>Ectocarpus</taxon>
    </lineage>
</organism>
<dbReference type="EMBL" id="FN649760">
    <property type="protein sequence ID" value="CBN76217.1"/>
    <property type="molecule type" value="Genomic_DNA"/>
</dbReference>
<evidence type="ECO:0000256" key="2">
    <source>
        <dbReference type="SAM" id="SignalP"/>
    </source>
</evidence>
<dbReference type="Proteomes" id="UP000002630">
    <property type="component" value="Unassembled WGS sequence"/>
</dbReference>
<accession>D8LMP1</accession>
<keyword evidence="4" id="KW-1185">Reference proteome</keyword>
<dbReference type="AlphaFoldDB" id="D8LMP1"/>
<feature type="chain" id="PRO_5003117352" evidence="2">
    <location>
        <begin position="25"/>
        <end position="250"/>
    </location>
</feature>